<comment type="subcellular location">
    <subcellularLocation>
        <location evidence="1">Membrane</location>
        <topology evidence="1">Multi-pass membrane protein</topology>
    </subcellularLocation>
</comment>
<protein>
    <submittedName>
        <fullName evidence="7">Membrane protein</fullName>
    </submittedName>
</protein>
<evidence type="ECO:0000256" key="5">
    <source>
        <dbReference type="SAM" id="Phobius"/>
    </source>
</evidence>
<reference evidence="7 8" key="1">
    <citation type="submission" date="2013-11" db="EMBL/GenBank/DDBJ databases">
        <title>Genomic analysis of Pelistega sp. HM-7.</title>
        <authorList>
            <person name="Kumbhare S.V."/>
            <person name="Shetty S.A."/>
            <person name="Sharma O."/>
            <person name="Dhotre D.P."/>
        </authorList>
    </citation>
    <scope>NUCLEOTIDE SEQUENCE [LARGE SCALE GENOMIC DNA]</scope>
    <source>
        <strain evidence="7 8">HM-7</strain>
    </source>
</reference>
<keyword evidence="4 5" id="KW-0472">Membrane</keyword>
<dbReference type="Pfam" id="PF05154">
    <property type="entry name" value="TM2"/>
    <property type="match status" value="1"/>
</dbReference>
<gene>
    <name evidence="7" type="ORF">V757_03890</name>
</gene>
<keyword evidence="2 5" id="KW-0812">Transmembrane</keyword>
<dbReference type="EMBL" id="AYSV01000063">
    <property type="protein sequence ID" value="ETD72549.1"/>
    <property type="molecule type" value="Genomic_DNA"/>
</dbReference>
<dbReference type="AlphaFoldDB" id="V8G7P3"/>
<dbReference type="GO" id="GO:0016020">
    <property type="term" value="C:membrane"/>
    <property type="evidence" value="ECO:0007669"/>
    <property type="project" value="UniProtKB-SubCell"/>
</dbReference>
<name>V8G7P3_9BURK</name>
<proteinExistence type="predicted"/>
<dbReference type="InterPro" id="IPR007829">
    <property type="entry name" value="TM2"/>
</dbReference>
<feature type="transmembrane region" description="Helical" evidence="5">
    <location>
        <begin position="92"/>
        <end position="110"/>
    </location>
</feature>
<feature type="domain" description="TM2" evidence="6">
    <location>
        <begin position="87"/>
        <end position="139"/>
    </location>
</feature>
<dbReference type="OrthoDB" id="9816361at2"/>
<evidence type="ECO:0000256" key="1">
    <source>
        <dbReference type="ARBA" id="ARBA00004141"/>
    </source>
</evidence>
<evidence type="ECO:0000259" key="6">
    <source>
        <dbReference type="Pfam" id="PF05154"/>
    </source>
</evidence>
<evidence type="ECO:0000313" key="8">
    <source>
        <dbReference type="Proteomes" id="UP000018766"/>
    </source>
</evidence>
<sequence length="159" mass="18433">MQKIFIPIVIFIAVLLALMFGEGVLASLLQFLEEWTVIIFAHWREYYQTIIGFIQENPYKIILALIITIFASIWVLKNHSDDLNKPGNNRKMAIILAIFLGWIGGHRFYMQQYGLGILYIIGSIIYSPLVILISFIDAIRYFFSTDEEFNAKHSRALVR</sequence>
<evidence type="ECO:0000256" key="3">
    <source>
        <dbReference type="ARBA" id="ARBA00022989"/>
    </source>
</evidence>
<dbReference type="Proteomes" id="UP000018766">
    <property type="component" value="Unassembled WGS sequence"/>
</dbReference>
<dbReference type="RefSeq" id="WP_023950087.1">
    <property type="nucleotide sequence ID" value="NZ_AYSV01000063.1"/>
</dbReference>
<feature type="transmembrane region" description="Helical" evidence="5">
    <location>
        <begin position="61"/>
        <end position="80"/>
    </location>
</feature>
<organism evidence="7 8">
    <name type="scientific">Pelistega indica</name>
    <dbReference type="NCBI Taxonomy" id="1414851"/>
    <lineage>
        <taxon>Bacteria</taxon>
        <taxon>Pseudomonadati</taxon>
        <taxon>Pseudomonadota</taxon>
        <taxon>Betaproteobacteria</taxon>
        <taxon>Burkholderiales</taxon>
        <taxon>Alcaligenaceae</taxon>
        <taxon>Pelistega</taxon>
    </lineage>
</organism>
<keyword evidence="8" id="KW-1185">Reference proteome</keyword>
<evidence type="ECO:0000313" key="7">
    <source>
        <dbReference type="EMBL" id="ETD72549.1"/>
    </source>
</evidence>
<comment type="caution">
    <text evidence="7">The sequence shown here is derived from an EMBL/GenBank/DDBJ whole genome shotgun (WGS) entry which is preliminary data.</text>
</comment>
<keyword evidence="3 5" id="KW-1133">Transmembrane helix</keyword>
<evidence type="ECO:0000256" key="2">
    <source>
        <dbReference type="ARBA" id="ARBA00022692"/>
    </source>
</evidence>
<feature type="transmembrane region" description="Helical" evidence="5">
    <location>
        <begin position="116"/>
        <end position="136"/>
    </location>
</feature>
<accession>V8G7P3</accession>
<evidence type="ECO:0000256" key="4">
    <source>
        <dbReference type="ARBA" id="ARBA00023136"/>
    </source>
</evidence>